<protein>
    <submittedName>
        <fullName evidence="1">Uncharacterized protein</fullName>
    </submittedName>
</protein>
<keyword evidence="2" id="KW-1185">Reference proteome</keyword>
<accession>A0ABZ2YN78</accession>
<evidence type="ECO:0000313" key="2">
    <source>
        <dbReference type="Proteomes" id="UP001485459"/>
    </source>
</evidence>
<proteinExistence type="predicted"/>
<gene>
    <name evidence="1" type="ORF">WJU16_20590</name>
</gene>
<evidence type="ECO:0000313" key="1">
    <source>
        <dbReference type="EMBL" id="WZN40369.1"/>
    </source>
</evidence>
<dbReference type="EMBL" id="CP149822">
    <property type="protein sequence ID" value="WZN40369.1"/>
    <property type="molecule type" value="Genomic_DNA"/>
</dbReference>
<sequence>MTTTSSWVGFRTETTITVTAGKVTERKYILFQIDGGTGQQTERETWTETGTTIGSHDSGGAALTLDEVYSMTRSEWLKKRENAEIYFEAKNNGMISLAGYREKTCADDCFNGISIRSIEKL</sequence>
<organism evidence="1 2">
    <name type="scientific">Chitinophaga pollutisoli</name>
    <dbReference type="NCBI Taxonomy" id="3133966"/>
    <lineage>
        <taxon>Bacteria</taxon>
        <taxon>Pseudomonadati</taxon>
        <taxon>Bacteroidota</taxon>
        <taxon>Chitinophagia</taxon>
        <taxon>Chitinophagales</taxon>
        <taxon>Chitinophagaceae</taxon>
        <taxon>Chitinophaga</taxon>
    </lineage>
</organism>
<dbReference type="RefSeq" id="WP_341835292.1">
    <property type="nucleotide sequence ID" value="NZ_CP149822.1"/>
</dbReference>
<reference evidence="2" key="1">
    <citation type="submission" date="2024-03" db="EMBL/GenBank/DDBJ databases">
        <title>Chitinophaga horti sp. nov., isolated from garden soil.</title>
        <authorList>
            <person name="Lee D.S."/>
            <person name="Han D.M."/>
            <person name="Baek J.H."/>
            <person name="Choi D.G."/>
            <person name="Jeon J.H."/>
            <person name="Jeon C.O."/>
        </authorList>
    </citation>
    <scope>NUCLEOTIDE SEQUENCE [LARGE SCALE GENOMIC DNA]</scope>
    <source>
        <strain evidence="2">GPA1</strain>
    </source>
</reference>
<name>A0ABZ2YN78_9BACT</name>
<dbReference type="Proteomes" id="UP001485459">
    <property type="component" value="Chromosome"/>
</dbReference>